<sequence>MAALARPVVVVHGHGLVVEAKSSGSSVQGVRRRTTGRRSARHGVADADSISAISRSICKSFPCLAKHRRPVVGREGPRETRGGEDRTFRVLHVHQGAFGGKRGQRVPPQRGGNLKEKPVRTVCKASLSDGRTASGSESSGTGRVALPDESEVRASLGEISDSLRSISTDFMRKLPSDLQVDIKDAAFILSSGQVALECGEQSGAALTQLANALEAGDRTSAAAAASLLPEAVATLDPGSAERNALGKRLKAAGRRFTGTGSYGDGELLKIGRALISAGEIVAQGCKEAGPRTPSIASRTLKFGSLEVAITRERAFTGAAVSVGFGLISLWLTRGLQGTNQDLDYANQNAVSVALSLRGTLLAMGYYSSALAALVAVGLVALGIQVNGGDSDNDSSKT</sequence>
<accession>A0A388KQ80</accession>
<dbReference type="OrthoDB" id="1923116at2759"/>
<comment type="caution">
    <text evidence="3">The sequence shown here is derived from an EMBL/GenBank/DDBJ whole genome shotgun (WGS) entry which is preliminary data.</text>
</comment>
<dbReference type="Gramene" id="GBG72187">
    <property type="protein sequence ID" value="GBG72187"/>
    <property type="gene ID" value="CBR_g11120"/>
</dbReference>
<protein>
    <submittedName>
        <fullName evidence="3">Uncharacterized protein</fullName>
    </submittedName>
</protein>
<evidence type="ECO:0000256" key="1">
    <source>
        <dbReference type="SAM" id="MobiDB-lite"/>
    </source>
</evidence>
<evidence type="ECO:0000313" key="4">
    <source>
        <dbReference type="Proteomes" id="UP000265515"/>
    </source>
</evidence>
<keyword evidence="2" id="KW-1133">Transmembrane helix</keyword>
<keyword evidence="2" id="KW-0812">Transmembrane</keyword>
<dbReference type="EMBL" id="BFEA01000160">
    <property type="protein sequence ID" value="GBG72187.1"/>
    <property type="molecule type" value="Genomic_DNA"/>
</dbReference>
<keyword evidence="2" id="KW-0472">Membrane</keyword>
<feature type="region of interest" description="Disordered" evidence="1">
    <location>
        <begin position="99"/>
        <end position="149"/>
    </location>
</feature>
<reference evidence="3 4" key="1">
    <citation type="journal article" date="2018" name="Cell">
        <title>The Chara Genome: Secondary Complexity and Implications for Plant Terrestrialization.</title>
        <authorList>
            <person name="Nishiyama T."/>
            <person name="Sakayama H."/>
            <person name="Vries J.D."/>
            <person name="Buschmann H."/>
            <person name="Saint-Marcoux D."/>
            <person name="Ullrich K.K."/>
            <person name="Haas F.B."/>
            <person name="Vanderstraeten L."/>
            <person name="Becker D."/>
            <person name="Lang D."/>
            <person name="Vosolsobe S."/>
            <person name="Rombauts S."/>
            <person name="Wilhelmsson P.K.I."/>
            <person name="Janitza P."/>
            <person name="Kern R."/>
            <person name="Heyl A."/>
            <person name="Rumpler F."/>
            <person name="Villalobos L.I.A.C."/>
            <person name="Clay J.M."/>
            <person name="Skokan R."/>
            <person name="Toyoda A."/>
            <person name="Suzuki Y."/>
            <person name="Kagoshima H."/>
            <person name="Schijlen E."/>
            <person name="Tajeshwar N."/>
            <person name="Catarino B."/>
            <person name="Hetherington A.J."/>
            <person name="Saltykova A."/>
            <person name="Bonnot C."/>
            <person name="Breuninger H."/>
            <person name="Symeonidi A."/>
            <person name="Radhakrishnan G.V."/>
            <person name="Van Nieuwerburgh F."/>
            <person name="Deforce D."/>
            <person name="Chang C."/>
            <person name="Karol K.G."/>
            <person name="Hedrich R."/>
            <person name="Ulvskov P."/>
            <person name="Glockner G."/>
            <person name="Delwiche C.F."/>
            <person name="Petrasek J."/>
            <person name="Van de Peer Y."/>
            <person name="Friml J."/>
            <person name="Beilby M."/>
            <person name="Dolan L."/>
            <person name="Kohara Y."/>
            <person name="Sugano S."/>
            <person name="Fujiyama A."/>
            <person name="Delaux P.-M."/>
            <person name="Quint M."/>
            <person name="TheiBen G."/>
            <person name="Hagemann M."/>
            <person name="Harholt J."/>
            <person name="Dunand C."/>
            <person name="Zachgo S."/>
            <person name="Langdale J."/>
            <person name="Maumus F."/>
            <person name="Straeten D.V.D."/>
            <person name="Gould S.B."/>
            <person name="Rensing S.A."/>
        </authorList>
    </citation>
    <scope>NUCLEOTIDE SEQUENCE [LARGE SCALE GENOMIC DNA]</scope>
    <source>
        <strain evidence="3 4">S276</strain>
    </source>
</reference>
<proteinExistence type="predicted"/>
<organism evidence="3 4">
    <name type="scientific">Chara braunii</name>
    <name type="common">Braun's stonewort</name>
    <dbReference type="NCBI Taxonomy" id="69332"/>
    <lineage>
        <taxon>Eukaryota</taxon>
        <taxon>Viridiplantae</taxon>
        <taxon>Streptophyta</taxon>
        <taxon>Charophyceae</taxon>
        <taxon>Charales</taxon>
        <taxon>Characeae</taxon>
        <taxon>Chara</taxon>
    </lineage>
</organism>
<dbReference type="PANTHER" id="PTHR36802">
    <property type="entry name" value="OS02G0815400 PROTEIN"/>
    <property type="match status" value="1"/>
</dbReference>
<evidence type="ECO:0000256" key="2">
    <source>
        <dbReference type="SAM" id="Phobius"/>
    </source>
</evidence>
<gene>
    <name evidence="3" type="ORF">CBR_g11120</name>
</gene>
<dbReference type="PANTHER" id="PTHR36802:SF1">
    <property type="entry name" value="OS02G0815400 PROTEIN"/>
    <property type="match status" value="1"/>
</dbReference>
<dbReference type="Proteomes" id="UP000265515">
    <property type="component" value="Unassembled WGS sequence"/>
</dbReference>
<feature type="transmembrane region" description="Helical" evidence="2">
    <location>
        <begin position="365"/>
        <end position="385"/>
    </location>
</feature>
<keyword evidence="4" id="KW-1185">Reference proteome</keyword>
<dbReference type="InterPro" id="IPR021434">
    <property type="entry name" value="DUF3082"/>
</dbReference>
<evidence type="ECO:0000313" key="3">
    <source>
        <dbReference type="EMBL" id="GBG72187.1"/>
    </source>
</evidence>
<name>A0A388KQ80_CHABU</name>
<feature type="compositionally biased region" description="Polar residues" evidence="1">
    <location>
        <begin position="129"/>
        <end position="141"/>
    </location>
</feature>
<dbReference type="AlphaFoldDB" id="A0A388KQ80"/>
<dbReference type="STRING" id="69332.A0A388KQ80"/>
<dbReference type="Pfam" id="PF11282">
    <property type="entry name" value="DUF3082"/>
    <property type="match status" value="1"/>
</dbReference>